<name>A0A382LRP0_9ZZZZ</name>
<keyword evidence="4" id="KW-0479">Metal-binding</keyword>
<evidence type="ECO:0000256" key="4">
    <source>
        <dbReference type="ARBA" id="ARBA00022723"/>
    </source>
</evidence>
<evidence type="ECO:0000256" key="6">
    <source>
        <dbReference type="ARBA" id="ARBA00022801"/>
    </source>
</evidence>
<keyword evidence="3" id="KW-0540">Nuclease</keyword>
<evidence type="ECO:0000256" key="2">
    <source>
        <dbReference type="ARBA" id="ARBA00010875"/>
    </source>
</evidence>
<dbReference type="GO" id="GO:0006364">
    <property type="term" value="P:rRNA processing"/>
    <property type="evidence" value="ECO:0007669"/>
    <property type="project" value="InterPro"/>
</dbReference>
<sequence length="100" mass="11005">MADAIPTDVITFPGEAAEGLAGEICVSVERAEMEAVARDELFARELTLYLVHGWLHLVGFDDMEDADRLLMREAERESMGAIEKAGLIPDFRLAPKSLAE</sequence>
<proteinExistence type="inferred from homology"/>
<dbReference type="InterPro" id="IPR020549">
    <property type="entry name" value="YbeY_CS"/>
</dbReference>
<evidence type="ECO:0000313" key="8">
    <source>
        <dbReference type="EMBL" id="SVC38415.1"/>
    </source>
</evidence>
<gene>
    <name evidence="8" type="ORF">METZ01_LOCUS291269</name>
</gene>
<dbReference type="GO" id="GO:0004519">
    <property type="term" value="F:endonuclease activity"/>
    <property type="evidence" value="ECO:0007669"/>
    <property type="project" value="UniProtKB-KW"/>
</dbReference>
<evidence type="ECO:0000256" key="3">
    <source>
        <dbReference type="ARBA" id="ARBA00022722"/>
    </source>
</evidence>
<keyword evidence="7" id="KW-0862">Zinc</keyword>
<dbReference type="GO" id="GO:0004222">
    <property type="term" value="F:metalloendopeptidase activity"/>
    <property type="evidence" value="ECO:0007669"/>
    <property type="project" value="InterPro"/>
</dbReference>
<dbReference type="NCBIfam" id="TIGR00043">
    <property type="entry name" value="rRNA maturation RNase YbeY"/>
    <property type="match status" value="1"/>
</dbReference>
<comment type="cofactor">
    <cofactor evidence="1">
        <name>Zn(2+)</name>
        <dbReference type="ChEBI" id="CHEBI:29105"/>
    </cofactor>
</comment>
<evidence type="ECO:0008006" key="9">
    <source>
        <dbReference type="Google" id="ProtNLM"/>
    </source>
</evidence>
<dbReference type="EMBL" id="UINC01088310">
    <property type="protein sequence ID" value="SVC38415.1"/>
    <property type="molecule type" value="Genomic_DNA"/>
</dbReference>
<organism evidence="8">
    <name type="scientific">marine metagenome</name>
    <dbReference type="NCBI Taxonomy" id="408172"/>
    <lineage>
        <taxon>unclassified sequences</taxon>
        <taxon>metagenomes</taxon>
        <taxon>ecological metagenomes</taxon>
    </lineage>
</organism>
<dbReference type="PROSITE" id="PS01306">
    <property type="entry name" value="UPF0054"/>
    <property type="match status" value="1"/>
</dbReference>
<keyword evidence="5" id="KW-0255">Endonuclease</keyword>
<accession>A0A382LRP0</accession>
<comment type="similarity">
    <text evidence="2">Belongs to the endoribonuclease YbeY family.</text>
</comment>
<dbReference type="Gene3D" id="3.40.390.30">
    <property type="entry name" value="Metalloproteases ('zincins'), catalytic domain"/>
    <property type="match status" value="1"/>
</dbReference>
<dbReference type="GO" id="GO:0046872">
    <property type="term" value="F:metal ion binding"/>
    <property type="evidence" value="ECO:0007669"/>
    <property type="project" value="UniProtKB-KW"/>
</dbReference>
<evidence type="ECO:0000256" key="5">
    <source>
        <dbReference type="ARBA" id="ARBA00022759"/>
    </source>
</evidence>
<dbReference type="InterPro" id="IPR002036">
    <property type="entry name" value="YbeY"/>
</dbReference>
<dbReference type="InterPro" id="IPR023091">
    <property type="entry name" value="MetalPrtase_cat_dom_sf_prd"/>
</dbReference>
<dbReference type="SUPFAM" id="SSF55486">
    <property type="entry name" value="Metalloproteases ('zincins'), catalytic domain"/>
    <property type="match status" value="1"/>
</dbReference>
<dbReference type="AlphaFoldDB" id="A0A382LRP0"/>
<keyword evidence="6" id="KW-0378">Hydrolase</keyword>
<evidence type="ECO:0000256" key="1">
    <source>
        <dbReference type="ARBA" id="ARBA00001947"/>
    </source>
</evidence>
<evidence type="ECO:0000256" key="7">
    <source>
        <dbReference type="ARBA" id="ARBA00022833"/>
    </source>
</evidence>
<reference evidence="8" key="1">
    <citation type="submission" date="2018-05" db="EMBL/GenBank/DDBJ databases">
        <authorList>
            <person name="Lanie J.A."/>
            <person name="Ng W.-L."/>
            <person name="Kazmierczak K.M."/>
            <person name="Andrzejewski T.M."/>
            <person name="Davidsen T.M."/>
            <person name="Wayne K.J."/>
            <person name="Tettelin H."/>
            <person name="Glass J.I."/>
            <person name="Rusch D."/>
            <person name="Podicherti R."/>
            <person name="Tsui H.-C.T."/>
            <person name="Winkler M.E."/>
        </authorList>
    </citation>
    <scope>NUCLEOTIDE SEQUENCE</scope>
</reference>
<dbReference type="Pfam" id="PF02130">
    <property type="entry name" value="YbeY"/>
    <property type="match status" value="1"/>
</dbReference>
<protein>
    <recommendedName>
        <fullName evidence="9">rRNA maturation RNase YbeY</fullName>
    </recommendedName>
</protein>